<evidence type="ECO:0000313" key="4">
    <source>
        <dbReference type="EMBL" id="MEO3693638.1"/>
    </source>
</evidence>
<dbReference type="EMBL" id="JBDPZD010000009">
    <property type="protein sequence ID" value="MEO3693638.1"/>
    <property type="molecule type" value="Genomic_DNA"/>
</dbReference>
<evidence type="ECO:0000256" key="1">
    <source>
        <dbReference type="ARBA" id="ARBA00001971"/>
    </source>
</evidence>
<dbReference type="InterPro" id="IPR002401">
    <property type="entry name" value="Cyt_P450_E_grp-I"/>
</dbReference>
<dbReference type="InterPro" id="IPR001128">
    <property type="entry name" value="Cyt_P450"/>
</dbReference>
<gene>
    <name evidence="4" type="ORF">ABDJ85_19365</name>
</gene>
<dbReference type="Proteomes" id="UP001495147">
    <property type="component" value="Unassembled WGS sequence"/>
</dbReference>
<comment type="similarity">
    <text evidence="2 3">Belongs to the cytochrome P450 family.</text>
</comment>
<name>A0ABV0G7C8_9BURK</name>
<evidence type="ECO:0000256" key="3">
    <source>
        <dbReference type="RuleBase" id="RU000461"/>
    </source>
</evidence>
<evidence type="ECO:0000256" key="2">
    <source>
        <dbReference type="ARBA" id="ARBA00010617"/>
    </source>
</evidence>
<keyword evidence="3" id="KW-0479">Metal-binding</keyword>
<dbReference type="Gene3D" id="1.10.630.10">
    <property type="entry name" value="Cytochrome P450"/>
    <property type="match status" value="1"/>
</dbReference>
<evidence type="ECO:0000313" key="5">
    <source>
        <dbReference type="Proteomes" id="UP001495147"/>
    </source>
</evidence>
<proteinExistence type="inferred from homology"/>
<dbReference type="PANTHER" id="PTHR24305:SF166">
    <property type="entry name" value="CYTOCHROME P450 12A4, MITOCHONDRIAL-RELATED"/>
    <property type="match status" value="1"/>
</dbReference>
<dbReference type="RefSeq" id="WP_347706451.1">
    <property type="nucleotide sequence ID" value="NZ_JBDPZD010000009.1"/>
</dbReference>
<keyword evidence="5" id="KW-1185">Reference proteome</keyword>
<keyword evidence="3" id="KW-0408">Iron</keyword>
<dbReference type="Pfam" id="PF00067">
    <property type="entry name" value="p450"/>
    <property type="match status" value="1"/>
</dbReference>
<keyword evidence="3" id="KW-0560">Oxidoreductase</keyword>
<dbReference type="InterPro" id="IPR036396">
    <property type="entry name" value="Cyt_P450_sf"/>
</dbReference>
<organism evidence="4 5">
    <name type="scientific">Roseateles paludis</name>
    <dbReference type="NCBI Taxonomy" id="3145238"/>
    <lineage>
        <taxon>Bacteria</taxon>
        <taxon>Pseudomonadati</taxon>
        <taxon>Pseudomonadota</taxon>
        <taxon>Betaproteobacteria</taxon>
        <taxon>Burkholderiales</taxon>
        <taxon>Sphaerotilaceae</taxon>
        <taxon>Roseateles</taxon>
    </lineage>
</organism>
<accession>A0ABV0G7C8</accession>
<dbReference type="InterPro" id="IPR017972">
    <property type="entry name" value="Cyt_P450_CS"/>
</dbReference>
<sequence length="451" mass="50502">MDITWNELPGPAPRYFGFAELWAMRQDYLGTLARYRRLGDVTRLRISVERTLDIFDPELLRRVMLEHADAQIRWERATEVFGETLGQSVLVTEGATWQRQRRMLMPAFAPKRMAGYAGFMAEAARDALAACPGGIVAMDAFFSHVTMDVILRVLFSARAGAETVEAAAATQVLSEAGFREMFWPATLPDWLPLPGKAAKRRALAFMRGLLRRHLDAPARPGAQDLLTQLRALRDEETGEALSEQEVFDQCITTFQAGHETTATALLWWAWLMAEHPEAQARAATEVQAALGERAPTPDDLHALPWLTATLKEAMRLYPPAAALLTRRLTRDIAVPWRGDTLHLPRGAMLRCTPYLLHRDERVWAEPEAFRPERFLPEAPEIPRGAYMPFGQGPRVCLGQHFAMLEMSLVAALVLQAFELSPSGDPAPRLRLAVTLRPAGGLRLRLTPRSTR</sequence>
<keyword evidence="3" id="KW-0349">Heme</keyword>
<comment type="caution">
    <text evidence="4">The sequence shown here is derived from an EMBL/GenBank/DDBJ whole genome shotgun (WGS) entry which is preliminary data.</text>
</comment>
<dbReference type="PRINTS" id="PR00463">
    <property type="entry name" value="EP450I"/>
</dbReference>
<comment type="cofactor">
    <cofactor evidence="1">
        <name>heme</name>
        <dbReference type="ChEBI" id="CHEBI:30413"/>
    </cofactor>
</comment>
<dbReference type="PRINTS" id="PR00385">
    <property type="entry name" value="P450"/>
</dbReference>
<dbReference type="SUPFAM" id="SSF48264">
    <property type="entry name" value="Cytochrome P450"/>
    <property type="match status" value="1"/>
</dbReference>
<dbReference type="InterPro" id="IPR050121">
    <property type="entry name" value="Cytochrome_P450_monoxygenase"/>
</dbReference>
<dbReference type="PROSITE" id="PS00086">
    <property type="entry name" value="CYTOCHROME_P450"/>
    <property type="match status" value="1"/>
</dbReference>
<dbReference type="PANTHER" id="PTHR24305">
    <property type="entry name" value="CYTOCHROME P450"/>
    <property type="match status" value="1"/>
</dbReference>
<reference evidence="4 5" key="1">
    <citation type="submission" date="2024-05" db="EMBL/GenBank/DDBJ databases">
        <title>Roseateles sp. DJS-2-20 16S ribosomal RNA gene Genome sequencing and assembly.</title>
        <authorList>
            <person name="Woo H."/>
        </authorList>
    </citation>
    <scope>NUCLEOTIDE SEQUENCE [LARGE SCALE GENOMIC DNA]</scope>
    <source>
        <strain evidence="4 5">DJS-2-20</strain>
    </source>
</reference>
<protein>
    <submittedName>
        <fullName evidence="4">Cytochrome P450</fullName>
    </submittedName>
</protein>
<keyword evidence="3" id="KW-0503">Monooxygenase</keyword>